<sequence length="367" mass="37728">MSRIMFVSADAGGNLPPALALARTLAAHGHEVAIAGSPRQSTRVGDVAFRSLPALADWPDPTAPCSAVATVRKYLRLAASRRIAADAAAAARDWAADAVVVDCMMPSSAQAVHESGKRTAILFHTLLSYWTGPWAHGPIGGLARLAGTDAVRAWSQADARLVTTVRELDSGSLPETSWIGTTESGVAAMPAEPPLVLVSFSSIFYPGQAAAYRNVIAALGTLPVRAIVTIGAGESIGGETPPNVEVRGYADHSQLMPGAALVITHGGHSTTLKALAHGIPVLVVPMYFPVDHPIIGRSVEQAAVGAVVSHKARPAEFAAAIAGLLGDPARAVAARALGERIRATDAAESAARIIAGLAPSSNAVESR</sequence>
<keyword evidence="2" id="KW-0808">Transferase</keyword>
<evidence type="ECO:0000313" key="3">
    <source>
        <dbReference type="Proteomes" id="UP000275069"/>
    </source>
</evidence>
<gene>
    <name evidence="2" type="ORF">D7I44_13610</name>
</gene>
<dbReference type="KEGG" id="gry:D7I44_13610"/>
<dbReference type="EMBL" id="CP032624">
    <property type="protein sequence ID" value="AYG04464.1"/>
    <property type="molecule type" value="Genomic_DNA"/>
</dbReference>
<reference evidence="2 3" key="1">
    <citation type="submission" date="2018-09" db="EMBL/GenBank/DDBJ databases">
        <title>Genome sequencing of strain 2DFW10M-5.</title>
        <authorList>
            <person name="Heo J."/>
            <person name="Kim S.-J."/>
            <person name="Kwon S.-W."/>
        </authorList>
    </citation>
    <scope>NUCLEOTIDE SEQUENCE [LARGE SCALE GENOMIC DNA]</scope>
    <source>
        <strain evidence="2 3">2DFW10M-5</strain>
    </source>
</reference>
<dbReference type="Gene3D" id="3.40.50.2000">
    <property type="entry name" value="Glycogen Phosphorylase B"/>
    <property type="match status" value="2"/>
</dbReference>
<dbReference type="RefSeq" id="WP_120789994.1">
    <property type="nucleotide sequence ID" value="NZ_CP032624.1"/>
</dbReference>
<dbReference type="PANTHER" id="PTHR48050:SF13">
    <property type="entry name" value="STEROL 3-BETA-GLUCOSYLTRANSFERASE UGT80A2"/>
    <property type="match status" value="1"/>
</dbReference>
<dbReference type="Proteomes" id="UP000275069">
    <property type="component" value="Chromosome"/>
</dbReference>
<keyword evidence="3" id="KW-1185">Reference proteome</keyword>
<name>A0A387BQW0_9MICO</name>
<dbReference type="PANTHER" id="PTHR48050">
    <property type="entry name" value="STEROL 3-BETA-GLUCOSYLTRANSFERASE"/>
    <property type="match status" value="1"/>
</dbReference>
<feature type="domain" description="Erythromycin biosynthesis protein CIII-like C-terminal" evidence="1">
    <location>
        <begin position="214"/>
        <end position="340"/>
    </location>
</feature>
<dbReference type="InterPro" id="IPR050426">
    <property type="entry name" value="Glycosyltransferase_28"/>
</dbReference>
<proteinExistence type="predicted"/>
<organism evidence="2 3">
    <name type="scientific">Gryllotalpicola protaetiae</name>
    <dbReference type="NCBI Taxonomy" id="2419771"/>
    <lineage>
        <taxon>Bacteria</taxon>
        <taxon>Bacillati</taxon>
        <taxon>Actinomycetota</taxon>
        <taxon>Actinomycetes</taxon>
        <taxon>Micrococcales</taxon>
        <taxon>Microbacteriaceae</taxon>
        <taxon>Gryllotalpicola</taxon>
    </lineage>
</organism>
<dbReference type="InterPro" id="IPR010610">
    <property type="entry name" value="EryCIII-like_C"/>
</dbReference>
<accession>A0A387BQW0</accession>
<dbReference type="AlphaFoldDB" id="A0A387BQW0"/>
<dbReference type="Pfam" id="PF06722">
    <property type="entry name" value="EryCIII-like_C"/>
    <property type="match status" value="1"/>
</dbReference>
<dbReference type="GO" id="GO:0016757">
    <property type="term" value="F:glycosyltransferase activity"/>
    <property type="evidence" value="ECO:0007669"/>
    <property type="project" value="UniProtKB-ARBA"/>
</dbReference>
<dbReference type="SUPFAM" id="SSF53756">
    <property type="entry name" value="UDP-Glycosyltransferase/glycogen phosphorylase"/>
    <property type="match status" value="1"/>
</dbReference>
<protein>
    <submittedName>
        <fullName evidence="2">Glycosyltransferase</fullName>
    </submittedName>
</protein>
<dbReference type="OrthoDB" id="6620093at2"/>
<evidence type="ECO:0000259" key="1">
    <source>
        <dbReference type="Pfam" id="PF06722"/>
    </source>
</evidence>
<evidence type="ECO:0000313" key="2">
    <source>
        <dbReference type="EMBL" id="AYG04464.1"/>
    </source>
</evidence>